<protein>
    <submittedName>
        <fullName evidence="2">Alpha/beta fold hydrolase</fullName>
    </submittedName>
</protein>
<dbReference type="RefSeq" id="WP_120789449.1">
    <property type="nucleotide sequence ID" value="NZ_CP032624.1"/>
</dbReference>
<accession>A0A387BSK5</accession>
<dbReference type="Proteomes" id="UP000275069">
    <property type="component" value="Chromosome"/>
</dbReference>
<dbReference type="GO" id="GO:0016787">
    <property type="term" value="F:hydrolase activity"/>
    <property type="evidence" value="ECO:0007669"/>
    <property type="project" value="UniProtKB-KW"/>
</dbReference>
<evidence type="ECO:0000259" key="1">
    <source>
        <dbReference type="Pfam" id="PF12697"/>
    </source>
</evidence>
<dbReference type="InterPro" id="IPR000073">
    <property type="entry name" value="AB_hydrolase_1"/>
</dbReference>
<organism evidence="2 3">
    <name type="scientific">Gryllotalpicola protaetiae</name>
    <dbReference type="NCBI Taxonomy" id="2419771"/>
    <lineage>
        <taxon>Bacteria</taxon>
        <taxon>Bacillati</taxon>
        <taxon>Actinomycetota</taxon>
        <taxon>Actinomycetes</taxon>
        <taxon>Micrococcales</taxon>
        <taxon>Microbacteriaceae</taxon>
        <taxon>Gryllotalpicola</taxon>
    </lineage>
</organism>
<keyword evidence="2" id="KW-0378">Hydrolase</keyword>
<dbReference type="InterPro" id="IPR029058">
    <property type="entry name" value="AB_hydrolase_fold"/>
</dbReference>
<gene>
    <name evidence="2" type="ORF">D7I44_10460</name>
</gene>
<dbReference type="EMBL" id="CP032624">
    <property type="protein sequence ID" value="AYG03917.1"/>
    <property type="molecule type" value="Genomic_DNA"/>
</dbReference>
<dbReference type="InterPro" id="IPR050228">
    <property type="entry name" value="Carboxylesterase_BioH"/>
</dbReference>
<dbReference type="SUPFAM" id="SSF53474">
    <property type="entry name" value="alpha/beta-Hydrolases"/>
    <property type="match status" value="1"/>
</dbReference>
<evidence type="ECO:0000313" key="3">
    <source>
        <dbReference type="Proteomes" id="UP000275069"/>
    </source>
</evidence>
<feature type="domain" description="AB hydrolase-1" evidence="1">
    <location>
        <begin position="5"/>
        <end position="251"/>
    </location>
</feature>
<dbReference type="AlphaFoldDB" id="A0A387BSK5"/>
<dbReference type="OrthoDB" id="3810256at2"/>
<dbReference type="Gene3D" id="3.40.50.1820">
    <property type="entry name" value="alpha/beta hydrolase"/>
    <property type="match status" value="1"/>
</dbReference>
<dbReference type="Pfam" id="PF12697">
    <property type="entry name" value="Abhydrolase_6"/>
    <property type="match status" value="1"/>
</dbReference>
<dbReference type="PANTHER" id="PTHR43194">
    <property type="entry name" value="HYDROLASE ALPHA/BETA FOLD FAMILY"/>
    <property type="match status" value="1"/>
</dbReference>
<reference evidence="2 3" key="1">
    <citation type="submission" date="2018-09" db="EMBL/GenBank/DDBJ databases">
        <title>Genome sequencing of strain 2DFW10M-5.</title>
        <authorList>
            <person name="Heo J."/>
            <person name="Kim S.-J."/>
            <person name="Kwon S.-W."/>
        </authorList>
    </citation>
    <scope>NUCLEOTIDE SEQUENCE [LARGE SCALE GENOMIC DNA]</scope>
    <source>
        <strain evidence="2 3">2DFW10M-5</strain>
    </source>
</reference>
<evidence type="ECO:0000313" key="2">
    <source>
        <dbReference type="EMBL" id="AYG03917.1"/>
    </source>
</evidence>
<sequence>MTPPVIFIHGLWVHSSAWEPWVQKFTKAGFNAAAIDWPGDSPTVAESRQHPERVAGIGIAEITAHYEREIAKLSERPIVVGHSFGGLVAQKLLSSRLAAAAVAIDPAPIKGVKALPLAQIRSALPVVKSKSNFTKAVSLKRGQFRYGFGNTLSKAESNELFDRFAIPGPGRPVFELTAAKKDANSPTIVDTAGRERGPLLIIGGEKDHTIPEVVARQAAALYAGGTRTEYRKIAARGHSLVFDSGWRTVADLTLEWIQRQVKA</sequence>
<keyword evidence="3" id="KW-1185">Reference proteome</keyword>
<name>A0A387BSK5_9MICO</name>
<proteinExistence type="predicted"/>
<dbReference type="KEGG" id="gry:D7I44_10460"/>
<dbReference type="PANTHER" id="PTHR43194:SF5">
    <property type="entry name" value="PIMELOYL-[ACYL-CARRIER PROTEIN] METHYL ESTER ESTERASE"/>
    <property type="match status" value="1"/>
</dbReference>